<sequence>MHSTRTLSVLGLAVLLSACSLLEEDKINYKSAAKAPTLEIPPDLTQLRKESRYALESTSATASGFQSAAGKVSDAGTATNTLGDVRMERQGNQRWLVVSRSADKLWDPLREFWTSNGFVLVTDSPEVGIMETEWAENRAKLPQDFIRKTLGKVLDSLYSTGERDKFRTRIERNAQGGVEIYITHRGMVEDYADAQKTKTIWKPRATDPELEIEFLRRLMVKLGASPEKAKAETLTARAPKGIEVTTVDGQPTLALTDSMDRAWRRTGVALDRSGFTVEDRDRAKGIYFVRYVAPGTADKEPGFFARLFSSPKEVSTLSRYRIALSDKGNDSSQIRVLNAAGQAESTANASTILKLIANELQ</sequence>
<dbReference type="Pfam" id="PF06804">
    <property type="entry name" value="Lipoprotein_18"/>
    <property type="match status" value="1"/>
</dbReference>
<dbReference type="STRING" id="1293045.H663_19275"/>
<name>A0A2T7UHU8_9BURK</name>
<proteinExistence type="predicted"/>
<dbReference type="Gene3D" id="3.30.310.170">
    <property type="entry name" value="Outer membrane protein assembly factor BamC"/>
    <property type="match status" value="1"/>
</dbReference>
<reference evidence="1" key="1">
    <citation type="submission" date="2017-04" db="EMBL/GenBank/DDBJ databases">
        <title>Unexpected and diverse lifestyles within the genus Limnohabitans.</title>
        <authorList>
            <person name="Kasalicky V."/>
            <person name="Mehrshad M."/>
            <person name="Andrei S.-A."/>
            <person name="Salcher M."/>
            <person name="Kratochvilova H."/>
            <person name="Simek K."/>
            <person name="Ghai R."/>
        </authorList>
    </citation>
    <scope>NUCLEOTIDE SEQUENCE [LARGE SCALE GENOMIC DNA]</scope>
    <source>
        <strain evidence="1">II-D5</strain>
    </source>
</reference>
<evidence type="ECO:0000313" key="2">
    <source>
        <dbReference type="Proteomes" id="UP000037507"/>
    </source>
</evidence>
<comment type="caution">
    <text evidence="1">The sequence shown here is derived from an EMBL/GenBank/DDBJ whole genome shotgun (WGS) entry which is preliminary data.</text>
</comment>
<dbReference type="InterPro" id="IPR042268">
    <property type="entry name" value="BamC_C"/>
</dbReference>
<dbReference type="EMBL" id="LFYT02000003">
    <property type="protein sequence ID" value="PVE44191.1"/>
    <property type="molecule type" value="Genomic_DNA"/>
</dbReference>
<protein>
    <recommendedName>
        <fullName evidence="3">Outer membrane protein assembly factor BamC</fullName>
    </recommendedName>
</protein>
<dbReference type="InterPro" id="IPR010653">
    <property type="entry name" value="NlpB/DapX"/>
</dbReference>
<dbReference type="PROSITE" id="PS51257">
    <property type="entry name" value="PROKAR_LIPOPROTEIN"/>
    <property type="match status" value="1"/>
</dbReference>
<dbReference type="AlphaFoldDB" id="A0A2T7UHU8"/>
<keyword evidence="2" id="KW-1185">Reference proteome</keyword>
<accession>A0A2T7UHU8</accession>
<dbReference type="Proteomes" id="UP000037507">
    <property type="component" value="Unassembled WGS sequence"/>
</dbReference>
<evidence type="ECO:0008006" key="3">
    <source>
        <dbReference type="Google" id="ProtNLM"/>
    </source>
</evidence>
<evidence type="ECO:0000313" key="1">
    <source>
        <dbReference type="EMBL" id="PVE44191.1"/>
    </source>
</evidence>
<organism evidence="1 2">
    <name type="scientific">Limnohabitans planktonicus II-D5</name>
    <dbReference type="NCBI Taxonomy" id="1293045"/>
    <lineage>
        <taxon>Bacteria</taxon>
        <taxon>Pseudomonadati</taxon>
        <taxon>Pseudomonadota</taxon>
        <taxon>Betaproteobacteria</taxon>
        <taxon>Burkholderiales</taxon>
        <taxon>Comamonadaceae</taxon>
        <taxon>Limnohabitans</taxon>
    </lineage>
</organism>
<dbReference type="OrthoDB" id="5291099at2"/>
<gene>
    <name evidence="1" type="ORF">H663_003760</name>
</gene>